<organism evidence="4 5">
    <name type="scientific">Clytia hemisphaerica</name>
    <dbReference type="NCBI Taxonomy" id="252671"/>
    <lineage>
        <taxon>Eukaryota</taxon>
        <taxon>Metazoa</taxon>
        <taxon>Cnidaria</taxon>
        <taxon>Hydrozoa</taxon>
        <taxon>Hydroidolina</taxon>
        <taxon>Leptothecata</taxon>
        <taxon>Obeliida</taxon>
        <taxon>Clytiidae</taxon>
        <taxon>Clytia</taxon>
    </lineage>
</organism>
<feature type="compositionally biased region" description="Low complexity" evidence="3">
    <location>
        <begin position="1"/>
        <end position="10"/>
    </location>
</feature>
<dbReference type="InterPro" id="IPR039902">
    <property type="entry name" value="CCDC148/CCDC112"/>
</dbReference>
<proteinExistence type="predicted"/>
<dbReference type="PANTHER" id="PTHR21549">
    <property type="entry name" value="MUTATED IN BLADDER CANCER 1"/>
    <property type="match status" value="1"/>
</dbReference>
<dbReference type="Proteomes" id="UP000594262">
    <property type="component" value="Unplaced"/>
</dbReference>
<feature type="region of interest" description="Disordered" evidence="3">
    <location>
        <begin position="326"/>
        <end position="356"/>
    </location>
</feature>
<dbReference type="RefSeq" id="XP_066928790.1">
    <property type="nucleotide sequence ID" value="XM_067072689.1"/>
</dbReference>
<accession>A0A7M5VF12</accession>
<feature type="coiled-coil region" evidence="2">
    <location>
        <begin position="372"/>
        <end position="439"/>
    </location>
</feature>
<keyword evidence="5" id="KW-1185">Reference proteome</keyword>
<feature type="compositionally biased region" description="Basic and acidic residues" evidence="3">
    <location>
        <begin position="339"/>
        <end position="356"/>
    </location>
</feature>
<protein>
    <submittedName>
        <fullName evidence="4">Uncharacterized protein</fullName>
    </submittedName>
</protein>
<dbReference type="OrthoDB" id="2152435at2759"/>
<evidence type="ECO:0000256" key="1">
    <source>
        <dbReference type="ARBA" id="ARBA00023054"/>
    </source>
</evidence>
<evidence type="ECO:0000313" key="5">
    <source>
        <dbReference type="Proteomes" id="UP000594262"/>
    </source>
</evidence>
<feature type="compositionally biased region" description="Acidic residues" evidence="3">
    <location>
        <begin position="11"/>
        <end position="22"/>
    </location>
</feature>
<evidence type="ECO:0000313" key="4">
    <source>
        <dbReference type="EnsemblMetazoa" id="CLYHEMP012166.1"/>
    </source>
</evidence>
<feature type="region of interest" description="Disordered" evidence="3">
    <location>
        <begin position="490"/>
        <end position="539"/>
    </location>
</feature>
<feature type="region of interest" description="Disordered" evidence="3">
    <location>
        <begin position="1"/>
        <end position="80"/>
    </location>
</feature>
<evidence type="ECO:0000256" key="3">
    <source>
        <dbReference type="SAM" id="MobiDB-lite"/>
    </source>
</evidence>
<feature type="compositionally biased region" description="Polar residues" evidence="3">
    <location>
        <begin position="51"/>
        <end position="74"/>
    </location>
</feature>
<dbReference type="GeneID" id="136816366"/>
<feature type="compositionally biased region" description="Basic and acidic residues" evidence="3">
    <location>
        <begin position="501"/>
        <end position="521"/>
    </location>
</feature>
<dbReference type="AlphaFoldDB" id="A0A7M5VF12"/>
<reference evidence="4" key="1">
    <citation type="submission" date="2021-01" db="UniProtKB">
        <authorList>
            <consortium name="EnsemblMetazoa"/>
        </authorList>
    </citation>
    <scope>IDENTIFICATION</scope>
</reference>
<evidence type="ECO:0000256" key="2">
    <source>
        <dbReference type="SAM" id="Coils"/>
    </source>
</evidence>
<dbReference type="EnsemblMetazoa" id="CLYHEMT012166.1">
    <property type="protein sequence ID" value="CLYHEMP012166.1"/>
    <property type="gene ID" value="CLYHEMG012166"/>
</dbReference>
<keyword evidence="1 2" id="KW-0175">Coiled coil</keyword>
<name>A0A7M5VF12_9CNID</name>
<dbReference type="PANTHER" id="PTHR21549:SF0">
    <property type="entry name" value="COILED-COIL DOMAIN-CONTAINING PROTEIN 112"/>
    <property type="match status" value="1"/>
</dbReference>
<sequence length="539" mass="64789">MLEFVEFLSSSDDEEEHELDECDWTRTNQSKGETAINEAIEEHTDSDDNIETPQSKTKAVSTKSKPANTQANREQQQKKKETIALIKQLATHIITMEKEKKSQLYAKKKKSDEQPFKSLEEMENKYNSQRKIERETLKENLSKTGIKLERFKRDKLPAQKSPANLEKLKILMEEIEADIMQMKEKQKLIYEDLMMEEKSLSIEIESCNKKFDNWSNKTLPIPQSAIKKKNEEGKDERLPEEVILFEKFVQVTNGHQGGWDDIDHQLFVKLQKQYKKPSQFMEKALESIPTHTENEIKQHVEWYQQYTVLNEKKREAIRKWKKNKTNRKDDMLSNSDTTLGEREEMEKKKKRDEMFERERQERILQLQKWKAMKTEEEEMKRNNEEILKDERENLKIQKLMEEKRRLETKIQIQEYKLKRREEEDIMQQIREDEERQKRKQVSTLEKERIRERNERIMDQKKTKQLSAQVAEEEKEERLRKLKGRINIHVERDPNRLLKPTEGWKRRQNDTENNRTKADHMIGTRGLPHRAVPSWRQGIP</sequence>